<proteinExistence type="inferred from homology"/>
<name>A0A1G7QU80_9RHOB</name>
<evidence type="ECO:0000259" key="5">
    <source>
        <dbReference type="Pfam" id="PF13407"/>
    </source>
</evidence>
<dbReference type="Gene3D" id="3.40.50.2300">
    <property type="match status" value="2"/>
</dbReference>
<dbReference type="Proteomes" id="UP000182284">
    <property type="component" value="Unassembled WGS sequence"/>
</dbReference>
<dbReference type="InterPro" id="IPR025997">
    <property type="entry name" value="SBP_2_dom"/>
</dbReference>
<accession>A0A1G7QU80</accession>
<dbReference type="PANTHER" id="PTHR46847:SF1">
    <property type="entry name" value="D-ALLOSE-BINDING PERIPLASMIC PROTEIN-RELATED"/>
    <property type="match status" value="1"/>
</dbReference>
<dbReference type="Pfam" id="PF13407">
    <property type="entry name" value="Peripla_BP_4"/>
    <property type="match status" value="1"/>
</dbReference>
<gene>
    <name evidence="6" type="ORF">SAMN04488117_11078</name>
</gene>
<dbReference type="AlphaFoldDB" id="A0A1G7QU80"/>
<evidence type="ECO:0000256" key="2">
    <source>
        <dbReference type="ARBA" id="ARBA00007639"/>
    </source>
</evidence>
<evidence type="ECO:0000313" key="7">
    <source>
        <dbReference type="Proteomes" id="UP000182284"/>
    </source>
</evidence>
<comment type="similarity">
    <text evidence="2">Belongs to the bacterial solute-binding protein 2 family.</text>
</comment>
<dbReference type="PANTHER" id="PTHR46847">
    <property type="entry name" value="D-ALLOSE-BINDING PERIPLASMIC PROTEIN-RELATED"/>
    <property type="match status" value="1"/>
</dbReference>
<dbReference type="InterPro" id="IPR006311">
    <property type="entry name" value="TAT_signal"/>
</dbReference>
<dbReference type="InterPro" id="IPR028082">
    <property type="entry name" value="Peripla_BP_I"/>
</dbReference>
<feature type="chain" id="PRO_5010360513" evidence="4">
    <location>
        <begin position="27"/>
        <end position="320"/>
    </location>
</feature>
<dbReference type="OrthoDB" id="9773673at2"/>
<dbReference type="SUPFAM" id="SSF53822">
    <property type="entry name" value="Periplasmic binding protein-like I"/>
    <property type="match status" value="1"/>
</dbReference>
<evidence type="ECO:0000256" key="3">
    <source>
        <dbReference type="ARBA" id="ARBA00022729"/>
    </source>
</evidence>
<keyword evidence="6" id="KW-0762">Sugar transport</keyword>
<dbReference type="GO" id="GO:0030246">
    <property type="term" value="F:carbohydrate binding"/>
    <property type="evidence" value="ECO:0007669"/>
    <property type="project" value="UniProtKB-ARBA"/>
</dbReference>
<keyword evidence="6" id="KW-0813">Transport</keyword>
<feature type="domain" description="Periplasmic binding protein" evidence="5">
    <location>
        <begin position="36"/>
        <end position="291"/>
    </location>
</feature>
<organism evidence="6 7">
    <name type="scientific">Celeribacter baekdonensis</name>
    <dbReference type="NCBI Taxonomy" id="875171"/>
    <lineage>
        <taxon>Bacteria</taxon>
        <taxon>Pseudomonadati</taxon>
        <taxon>Pseudomonadota</taxon>
        <taxon>Alphaproteobacteria</taxon>
        <taxon>Rhodobacterales</taxon>
        <taxon>Roseobacteraceae</taxon>
        <taxon>Celeribacter</taxon>
    </lineage>
</organism>
<evidence type="ECO:0000256" key="1">
    <source>
        <dbReference type="ARBA" id="ARBA00004196"/>
    </source>
</evidence>
<feature type="signal peptide" evidence="4">
    <location>
        <begin position="1"/>
        <end position="26"/>
    </location>
</feature>
<sequence>MTITKRNLLKSSIAALAMAAAVPAYAQDSPVIASIVFQGDQFMKSLQQGIKEGAEAGGAEVLEINIDGDQTKESQAIDTYIARGVDAIVIAPLSTSGSAGAVQRARDAGIMVIALNGGLDDKSIPNATFSTPNIDLGKATGEAAASFIAERLGGKANVGILAFDSLLPEQSGQRTGGFEETAAIGNELNVVARQDAWLPEKAVTVATDMMTANPEINVIYAANEGGTIGAMQAVRNAGKAGQVFVFGIDGSPQLAKGLLAGDNVLQAVTAQSPVEMGRMGAEAALKVIAGASVEAETIVPTLPLNRNDKAGVEAFLASLE</sequence>
<dbReference type="EMBL" id="FNBL01000010">
    <property type="protein sequence ID" value="SDG02078.1"/>
    <property type="molecule type" value="Genomic_DNA"/>
</dbReference>
<comment type="subcellular location">
    <subcellularLocation>
        <location evidence="1">Cell envelope</location>
    </subcellularLocation>
</comment>
<protein>
    <submittedName>
        <fullName evidence="6">Simple sugar transport system substrate-binding protein</fullName>
    </submittedName>
</protein>
<dbReference type="PROSITE" id="PS51318">
    <property type="entry name" value="TAT"/>
    <property type="match status" value="1"/>
</dbReference>
<reference evidence="6 7" key="1">
    <citation type="submission" date="2016-10" db="EMBL/GenBank/DDBJ databases">
        <authorList>
            <person name="de Groot N.N."/>
        </authorList>
    </citation>
    <scope>NUCLEOTIDE SEQUENCE [LARGE SCALE GENOMIC DNA]</scope>
    <source>
        <strain evidence="6 7">DSM 27375</strain>
    </source>
</reference>
<evidence type="ECO:0000313" key="6">
    <source>
        <dbReference type="EMBL" id="SDG02078.1"/>
    </source>
</evidence>
<evidence type="ECO:0000256" key="4">
    <source>
        <dbReference type="SAM" id="SignalP"/>
    </source>
</evidence>
<dbReference type="RefSeq" id="WP_074646247.1">
    <property type="nucleotide sequence ID" value="NZ_FNBL01000010.1"/>
</dbReference>
<dbReference type="GO" id="GO:0030313">
    <property type="term" value="C:cell envelope"/>
    <property type="evidence" value="ECO:0007669"/>
    <property type="project" value="UniProtKB-SubCell"/>
</dbReference>
<keyword evidence="3 4" id="KW-0732">Signal</keyword>